<feature type="transmembrane region" description="Helical" evidence="3">
    <location>
        <begin position="183"/>
        <end position="202"/>
    </location>
</feature>
<feature type="transmembrane region" description="Helical" evidence="3">
    <location>
        <begin position="31"/>
        <end position="48"/>
    </location>
</feature>
<feature type="region of interest" description="Disordered" evidence="2">
    <location>
        <begin position="434"/>
        <end position="455"/>
    </location>
</feature>
<name>A0A0D2C775_9EURO</name>
<dbReference type="PANTHER" id="PTHR42910">
    <property type="entry name" value="TRANSPORTER SCO4007-RELATED"/>
    <property type="match status" value="1"/>
</dbReference>
<proteinExistence type="predicted"/>
<feature type="transmembrane region" description="Helical" evidence="3">
    <location>
        <begin position="267"/>
        <end position="291"/>
    </location>
</feature>
<dbReference type="RefSeq" id="XP_016246571.1">
    <property type="nucleotide sequence ID" value="XM_016396715.1"/>
</dbReference>
<keyword evidence="3" id="KW-0812">Transmembrane</keyword>
<dbReference type="Gene3D" id="1.20.1250.20">
    <property type="entry name" value="MFS general substrate transporter like domains"/>
    <property type="match status" value="1"/>
</dbReference>
<dbReference type="InterPro" id="IPR036259">
    <property type="entry name" value="MFS_trans_sf"/>
</dbReference>
<keyword evidence="3" id="KW-0472">Membrane</keyword>
<sequence>MEVPKTPHSWIPSWCRWETDNPPPLTMRLNILYACAAGFTSANLYYSYPILHILAKDFNTTQTGVASIPALAQAGDATGLLLILPLADFLPRRTFTITLLSLSMAFWIGLCVTTDLTVFLVLTYLSALFTGITQIMLPLVAELSRAEKRAFNISIVAAGPTLSILLARILSGIVANYTSWRNVYWLALGLQGGVLLALWLFMPDYPAINPTPALKIVKTYPKILWTIVTMYWKHAVLVQAALLSYCTFFCVSSFWTTLTFLLSEAPYRYSTTIIGIFGLVGAATMVLGPLYSTFIIKPLGQPLFSAIVGKCVSLIGIVVGTFAGRYNVAGPIIQALLLDAGLMIVQISNRMAIHPCEPKGGNRINTAFVSVLYLGQLSGTKAGNLMYEQHGGWLASGGLSIAVIAFSYVVALLRGPHETGWIGWSGGWRLKPDVKRPEEDPEAVNGRLAEEVKDG</sequence>
<dbReference type="GeneID" id="27348649"/>
<dbReference type="HOGENOM" id="CLU_001265_23_3_1"/>
<evidence type="ECO:0000313" key="6">
    <source>
        <dbReference type="Proteomes" id="UP000054466"/>
    </source>
</evidence>
<comment type="subcellular location">
    <subcellularLocation>
        <location evidence="1">Membrane</location>
        <topology evidence="1">Multi-pass membrane protein</topology>
    </subcellularLocation>
</comment>
<dbReference type="VEuPathDB" id="FungiDB:PV07_09455"/>
<feature type="transmembrane region" description="Helical" evidence="3">
    <location>
        <begin position="223"/>
        <end position="255"/>
    </location>
</feature>
<feature type="transmembrane region" description="Helical" evidence="3">
    <location>
        <begin position="393"/>
        <end position="413"/>
    </location>
</feature>
<feature type="domain" description="Major facilitator superfamily (MFS) profile" evidence="4">
    <location>
        <begin position="26"/>
        <end position="455"/>
    </location>
</feature>
<protein>
    <recommendedName>
        <fullName evidence="4">Major facilitator superfamily (MFS) profile domain-containing protein</fullName>
    </recommendedName>
</protein>
<dbReference type="SUPFAM" id="SSF103473">
    <property type="entry name" value="MFS general substrate transporter"/>
    <property type="match status" value="1"/>
</dbReference>
<dbReference type="GO" id="GO:0016020">
    <property type="term" value="C:membrane"/>
    <property type="evidence" value="ECO:0007669"/>
    <property type="project" value="UniProtKB-SubCell"/>
</dbReference>
<evidence type="ECO:0000256" key="2">
    <source>
        <dbReference type="SAM" id="MobiDB-lite"/>
    </source>
</evidence>
<dbReference type="Pfam" id="PF07690">
    <property type="entry name" value="MFS_1"/>
    <property type="match status" value="1"/>
</dbReference>
<reference evidence="5 6" key="1">
    <citation type="submission" date="2015-01" db="EMBL/GenBank/DDBJ databases">
        <title>The Genome Sequence of Cladophialophora immunda CBS83496.</title>
        <authorList>
            <consortium name="The Broad Institute Genomics Platform"/>
            <person name="Cuomo C."/>
            <person name="de Hoog S."/>
            <person name="Gorbushina A."/>
            <person name="Stielow B."/>
            <person name="Teixiera M."/>
            <person name="Abouelleil A."/>
            <person name="Chapman S.B."/>
            <person name="Priest M."/>
            <person name="Young S.K."/>
            <person name="Wortman J."/>
            <person name="Nusbaum C."/>
            <person name="Birren B."/>
        </authorList>
    </citation>
    <scope>NUCLEOTIDE SEQUENCE [LARGE SCALE GENOMIC DNA]</scope>
    <source>
        <strain evidence="5 6">CBS 83496</strain>
    </source>
</reference>
<dbReference type="OrthoDB" id="2105912at2759"/>
<dbReference type="Proteomes" id="UP000054466">
    <property type="component" value="Unassembled WGS sequence"/>
</dbReference>
<evidence type="ECO:0000259" key="4">
    <source>
        <dbReference type="PROSITE" id="PS50850"/>
    </source>
</evidence>
<dbReference type="CDD" id="cd17324">
    <property type="entry name" value="MFS_NepI_like"/>
    <property type="match status" value="1"/>
</dbReference>
<evidence type="ECO:0000313" key="5">
    <source>
        <dbReference type="EMBL" id="KIW26355.1"/>
    </source>
</evidence>
<feature type="transmembrane region" description="Helical" evidence="3">
    <location>
        <begin position="303"/>
        <end position="322"/>
    </location>
</feature>
<gene>
    <name evidence="5" type="ORF">PV07_09455</name>
</gene>
<dbReference type="EMBL" id="KN847044">
    <property type="protein sequence ID" value="KIW26355.1"/>
    <property type="molecule type" value="Genomic_DNA"/>
</dbReference>
<dbReference type="PANTHER" id="PTHR42910:SF1">
    <property type="entry name" value="MAJOR FACILITATOR SUPERFAMILY (MFS) PROFILE DOMAIN-CONTAINING PROTEIN"/>
    <property type="match status" value="1"/>
</dbReference>
<feature type="transmembrane region" description="Helical" evidence="3">
    <location>
        <begin position="94"/>
        <end position="110"/>
    </location>
</feature>
<keyword evidence="6" id="KW-1185">Reference proteome</keyword>
<dbReference type="InterPro" id="IPR020846">
    <property type="entry name" value="MFS_dom"/>
</dbReference>
<keyword evidence="3" id="KW-1133">Transmembrane helix</keyword>
<feature type="transmembrane region" description="Helical" evidence="3">
    <location>
        <begin position="116"/>
        <end position="141"/>
    </location>
</feature>
<dbReference type="PROSITE" id="PS50850">
    <property type="entry name" value="MFS"/>
    <property type="match status" value="1"/>
</dbReference>
<accession>A0A0D2C775</accession>
<feature type="transmembrane region" description="Helical" evidence="3">
    <location>
        <begin position="153"/>
        <end position="177"/>
    </location>
</feature>
<dbReference type="AlphaFoldDB" id="A0A0D2C775"/>
<evidence type="ECO:0000256" key="1">
    <source>
        <dbReference type="ARBA" id="ARBA00004141"/>
    </source>
</evidence>
<dbReference type="STRING" id="569365.A0A0D2C775"/>
<dbReference type="GO" id="GO:0022857">
    <property type="term" value="F:transmembrane transporter activity"/>
    <property type="evidence" value="ECO:0007669"/>
    <property type="project" value="InterPro"/>
</dbReference>
<evidence type="ECO:0000256" key="3">
    <source>
        <dbReference type="SAM" id="Phobius"/>
    </source>
</evidence>
<organism evidence="5 6">
    <name type="scientific">Cladophialophora immunda</name>
    <dbReference type="NCBI Taxonomy" id="569365"/>
    <lineage>
        <taxon>Eukaryota</taxon>
        <taxon>Fungi</taxon>
        <taxon>Dikarya</taxon>
        <taxon>Ascomycota</taxon>
        <taxon>Pezizomycotina</taxon>
        <taxon>Eurotiomycetes</taxon>
        <taxon>Chaetothyriomycetidae</taxon>
        <taxon>Chaetothyriales</taxon>
        <taxon>Herpotrichiellaceae</taxon>
        <taxon>Cladophialophora</taxon>
    </lineage>
</organism>
<dbReference type="InterPro" id="IPR011701">
    <property type="entry name" value="MFS"/>
</dbReference>